<evidence type="ECO:0000313" key="4">
    <source>
        <dbReference type="Proteomes" id="UP001612928"/>
    </source>
</evidence>
<evidence type="ECO:0000256" key="2">
    <source>
        <dbReference type="SAM" id="SignalP"/>
    </source>
</evidence>
<organism evidence="3 4">
    <name type="scientific">Nonomuraea indica</name>
    <dbReference type="NCBI Taxonomy" id="1581193"/>
    <lineage>
        <taxon>Bacteria</taxon>
        <taxon>Bacillati</taxon>
        <taxon>Actinomycetota</taxon>
        <taxon>Actinomycetes</taxon>
        <taxon>Streptosporangiales</taxon>
        <taxon>Streptosporangiaceae</taxon>
        <taxon>Nonomuraea</taxon>
    </lineage>
</organism>
<keyword evidence="4" id="KW-1185">Reference proteome</keyword>
<feature type="region of interest" description="Disordered" evidence="1">
    <location>
        <begin position="22"/>
        <end position="49"/>
    </location>
</feature>
<comment type="caution">
    <text evidence="3">The sequence shown here is derived from an EMBL/GenBank/DDBJ whole genome shotgun (WGS) entry which is preliminary data.</text>
</comment>
<dbReference type="RefSeq" id="WP_101785490.1">
    <property type="nucleotide sequence ID" value="NZ_JBITMB010000003.1"/>
</dbReference>
<feature type="signal peptide" evidence="2">
    <location>
        <begin position="1"/>
        <end position="21"/>
    </location>
</feature>
<protein>
    <recommendedName>
        <fullName evidence="5">DUF3558 domain-containing protein</fullName>
    </recommendedName>
</protein>
<accession>A0ABW8A2J6</accession>
<reference evidence="3 4" key="1">
    <citation type="submission" date="2024-10" db="EMBL/GenBank/DDBJ databases">
        <title>The Natural Products Discovery Center: Release of the First 8490 Sequenced Strains for Exploring Actinobacteria Biosynthetic Diversity.</title>
        <authorList>
            <person name="Kalkreuter E."/>
            <person name="Kautsar S.A."/>
            <person name="Yang D."/>
            <person name="Bader C.D."/>
            <person name="Teijaro C.N."/>
            <person name="Fluegel L."/>
            <person name="Davis C.M."/>
            <person name="Simpson J.R."/>
            <person name="Lauterbach L."/>
            <person name="Steele A.D."/>
            <person name="Gui C."/>
            <person name="Meng S."/>
            <person name="Li G."/>
            <person name="Viehrig K."/>
            <person name="Ye F."/>
            <person name="Su P."/>
            <person name="Kiefer A.F."/>
            <person name="Nichols A."/>
            <person name="Cepeda A.J."/>
            <person name="Yan W."/>
            <person name="Fan B."/>
            <person name="Jiang Y."/>
            <person name="Adhikari A."/>
            <person name="Zheng C.-J."/>
            <person name="Schuster L."/>
            <person name="Cowan T.M."/>
            <person name="Smanski M.J."/>
            <person name="Chevrette M.G."/>
            <person name="De Carvalho L.P.S."/>
            <person name="Shen B."/>
        </authorList>
    </citation>
    <scope>NUCLEOTIDE SEQUENCE [LARGE SCALE GENOMIC DNA]</scope>
    <source>
        <strain evidence="3 4">NPDC049503</strain>
    </source>
</reference>
<evidence type="ECO:0008006" key="5">
    <source>
        <dbReference type="Google" id="ProtNLM"/>
    </source>
</evidence>
<gene>
    <name evidence="3" type="ORF">ACIBP5_13425</name>
</gene>
<evidence type="ECO:0000313" key="3">
    <source>
        <dbReference type="EMBL" id="MFI7440948.1"/>
    </source>
</evidence>
<name>A0ABW8A2J6_9ACTN</name>
<dbReference type="Proteomes" id="UP001612928">
    <property type="component" value="Unassembled WGS sequence"/>
</dbReference>
<dbReference type="EMBL" id="JBITMB010000003">
    <property type="protein sequence ID" value="MFI7440948.1"/>
    <property type="molecule type" value="Genomic_DNA"/>
</dbReference>
<proteinExistence type="predicted"/>
<feature type="compositionally biased region" description="Low complexity" evidence="1">
    <location>
        <begin position="25"/>
        <end position="34"/>
    </location>
</feature>
<sequence>MRRLAPAVLTLALAACGSGPAAVDAGGPTEAPSAGPSPAPAPTGPSLTCGTAPVTITRVPEGLARGPRFGRIKSLTRPLEVRGLSWRGAGEELRIGVVCGVHSAERFATLVTRSSLVAHLGKPALHWRTRGEVRNFMWLERPGTAVYVAVTPGLARELAEIAGGVTS</sequence>
<keyword evidence="2" id="KW-0732">Signal</keyword>
<evidence type="ECO:0000256" key="1">
    <source>
        <dbReference type="SAM" id="MobiDB-lite"/>
    </source>
</evidence>
<feature type="chain" id="PRO_5045891863" description="DUF3558 domain-containing protein" evidence="2">
    <location>
        <begin position="22"/>
        <end position="167"/>
    </location>
</feature>
<dbReference type="PROSITE" id="PS51257">
    <property type="entry name" value="PROKAR_LIPOPROTEIN"/>
    <property type="match status" value="1"/>
</dbReference>